<evidence type="ECO:0000313" key="3">
    <source>
        <dbReference type="Proteomes" id="UP000015100"/>
    </source>
</evidence>
<accession>S8BTW2</accession>
<dbReference type="AlphaFoldDB" id="S8BTW2"/>
<dbReference type="EMBL" id="AQGS01000532">
    <property type="protein sequence ID" value="EPS38712.1"/>
    <property type="molecule type" value="Genomic_DNA"/>
</dbReference>
<sequence length="217" mass="24432">MNPSLKMNTHASQDLLIDLYHHQPDPPGNQPQGLRGTMQAQWFPTASQPRTKPDNIAASLDKSTEPPSNTLKGQLHPPPSSPPDVGKNPTVNLARPVEAPALAPPSSLDPAIELYPAFWAVAEKEAKYLEMNEDDLGHTGILQPKYVVDLINYKEGTICKHDRFWREFDPKEENNPPLCMKCKDFKHSSYFECWLCKTKCCQPCWNAVMKGVKGQRR</sequence>
<feature type="compositionally biased region" description="Polar residues" evidence="1">
    <location>
        <begin position="38"/>
        <end position="50"/>
    </location>
</feature>
<gene>
    <name evidence="2" type="ORF">H072_7506</name>
</gene>
<protein>
    <submittedName>
        <fullName evidence="2">Uncharacterized protein</fullName>
    </submittedName>
</protein>
<dbReference type="Proteomes" id="UP000015100">
    <property type="component" value="Unassembled WGS sequence"/>
</dbReference>
<comment type="caution">
    <text evidence="2">The sequence shown here is derived from an EMBL/GenBank/DDBJ whole genome shotgun (WGS) entry which is preliminary data.</text>
</comment>
<name>S8BTW2_DACHA</name>
<evidence type="ECO:0000256" key="1">
    <source>
        <dbReference type="SAM" id="MobiDB-lite"/>
    </source>
</evidence>
<reference evidence="3" key="2">
    <citation type="submission" date="2013-04" db="EMBL/GenBank/DDBJ databases">
        <title>Genomic mechanisms accounting for the adaptation to parasitism in nematode-trapping fungi.</title>
        <authorList>
            <person name="Ahren D.G."/>
        </authorList>
    </citation>
    <scope>NUCLEOTIDE SEQUENCE [LARGE SCALE GENOMIC DNA]</scope>
    <source>
        <strain evidence="3">CBS 200.50</strain>
    </source>
</reference>
<evidence type="ECO:0000313" key="2">
    <source>
        <dbReference type="EMBL" id="EPS38712.1"/>
    </source>
</evidence>
<dbReference type="OrthoDB" id="5374579at2759"/>
<dbReference type="HOGENOM" id="CLU_1272258_0_0_1"/>
<feature type="region of interest" description="Disordered" evidence="1">
    <location>
        <begin position="20"/>
        <end position="91"/>
    </location>
</feature>
<proteinExistence type="predicted"/>
<organism evidence="2 3">
    <name type="scientific">Dactylellina haptotyla (strain CBS 200.50)</name>
    <name type="common">Nematode-trapping fungus</name>
    <name type="synonym">Monacrosporium haptotylum</name>
    <dbReference type="NCBI Taxonomy" id="1284197"/>
    <lineage>
        <taxon>Eukaryota</taxon>
        <taxon>Fungi</taxon>
        <taxon>Dikarya</taxon>
        <taxon>Ascomycota</taxon>
        <taxon>Pezizomycotina</taxon>
        <taxon>Orbiliomycetes</taxon>
        <taxon>Orbiliales</taxon>
        <taxon>Orbiliaceae</taxon>
        <taxon>Dactylellina</taxon>
    </lineage>
</organism>
<reference evidence="2 3" key="1">
    <citation type="journal article" date="2013" name="PLoS Genet.">
        <title>Genomic mechanisms accounting for the adaptation to parasitism in nematode-trapping fungi.</title>
        <authorList>
            <person name="Meerupati T."/>
            <person name="Andersson K.M."/>
            <person name="Friman E."/>
            <person name="Kumar D."/>
            <person name="Tunlid A."/>
            <person name="Ahren D."/>
        </authorList>
    </citation>
    <scope>NUCLEOTIDE SEQUENCE [LARGE SCALE GENOMIC DNA]</scope>
    <source>
        <strain evidence="2 3">CBS 200.50</strain>
    </source>
</reference>
<keyword evidence="3" id="KW-1185">Reference proteome</keyword>